<dbReference type="PANTHER" id="PTHR30432">
    <property type="entry name" value="TRANSCRIPTIONAL REGULATOR MODE"/>
    <property type="match status" value="1"/>
</dbReference>
<sequence>MTIRHTVRLRLHVDDVIAFGPGKAALLQGIEHTGSISAAARAMNMSYRRAWLLIEDMNRCFRSPLVETSTGGAHGGGSRLTEIGHGVLARYAAMERRAEEAVASDMAYLQSLLAEAPQD</sequence>
<evidence type="ECO:0000313" key="3">
    <source>
        <dbReference type="Proteomes" id="UP000622890"/>
    </source>
</evidence>
<comment type="caution">
    <text evidence="2">The sequence shown here is derived from an EMBL/GenBank/DDBJ whole genome shotgun (WGS) entry which is preliminary data.</text>
</comment>
<protein>
    <submittedName>
        <fullName evidence="2">Winged helix-turn-helix domain-containing protein</fullName>
    </submittedName>
</protein>
<dbReference type="EMBL" id="JAEPBG010000007">
    <property type="protein sequence ID" value="MBK4736268.1"/>
    <property type="molecule type" value="Genomic_DNA"/>
</dbReference>
<dbReference type="InterPro" id="IPR000847">
    <property type="entry name" value="LysR_HTH_N"/>
</dbReference>
<dbReference type="PANTHER" id="PTHR30432:SF1">
    <property type="entry name" value="DNA-BINDING TRANSCRIPTIONAL DUAL REGULATOR MODE"/>
    <property type="match status" value="1"/>
</dbReference>
<gene>
    <name evidence="2" type="ORF">JJB74_16720</name>
</gene>
<dbReference type="Pfam" id="PF00126">
    <property type="entry name" value="HTH_1"/>
    <property type="match status" value="1"/>
</dbReference>
<dbReference type="RefSeq" id="WP_200593566.1">
    <property type="nucleotide sequence ID" value="NZ_JAEPBG010000007.1"/>
</dbReference>
<feature type="domain" description="HTH lysR-type" evidence="1">
    <location>
        <begin position="30"/>
        <end position="84"/>
    </location>
</feature>
<name>A0A934T205_9BURK</name>
<dbReference type="Gene3D" id="1.10.10.10">
    <property type="entry name" value="Winged helix-like DNA-binding domain superfamily/Winged helix DNA-binding domain"/>
    <property type="match status" value="1"/>
</dbReference>
<proteinExistence type="predicted"/>
<dbReference type="Proteomes" id="UP000622890">
    <property type="component" value="Unassembled WGS sequence"/>
</dbReference>
<reference evidence="2" key="1">
    <citation type="submission" date="2021-01" db="EMBL/GenBank/DDBJ databases">
        <title>Genome sequence of strain Noviherbaspirillum sp. DKR-6.</title>
        <authorList>
            <person name="Chaudhary D.K."/>
        </authorList>
    </citation>
    <scope>NUCLEOTIDE SEQUENCE</scope>
    <source>
        <strain evidence="2">DKR-6</strain>
    </source>
</reference>
<dbReference type="SUPFAM" id="SSF46785">
    <property type="entry name" value="Winged helix' DNA-binding domain"/>
    <property type="match status" value="1"/>
</dbReference>
<keyword evidence="3" id="KW-1185">Reference proteome</keyword>
<dbReference type="InterPro" id="IPR036390">
    <property type="entry name" value="WH_DNA-bd_sf"/>
</dbReference>
<organism evidence="2 3">
    <name type="scientific">Noviherbaspirillum pedocola</name>
    <dbReference type="NCBI Taxonomy" id="2801341"/>
    <lineage>
        <taxon>Bacteria</taxon>
        <taxon>Pseudomonadati</taxon>
        <taxon>Pseudomonadota</taxon>
        <taxon>Betaproteobacteria</taxon>
        <taxon>Burkholderiales</taxon>
        <taxon>Oxalobacteraceae</taxon>
        <taxon>Noviherbaspirillum</taxon>
    </lineage>
</organism>
<evidence type="ECO:0000313" key="2">
    <source>
        <dbReference type="EMBL" id="MBK4736268.1"/>
    </source>
</evidence>
<dbReference type="InterPro" id="IPR036388">
    <property type="entry name" value="WH-like_DNA-bd_sf"/>
</dbReference>
<dbReference type="InterPro" id="IPR051815">
    <property type="entry name" value="Molybdate_resp_trans_reg"/>
</dbReference>
<accession>A0A934T205</accession>
<evidence type="ECO:0000259" key="1">
    <source>
        <dbReference type="Pfam" id="PF00126"/>
    </source>
</evidence>
<dbReference type="GO" id="GO:0003700">
    <property type="term" value="F:DNA-binding transcription factor activity"/>
    <property type="evidence" value="ECO:0007669"/>
    <property type="project" value="InterPro"/>
</dbReference>
<dbReference type="AlphaFoldDB" id="A0A934T205"/>